<protein>
    <submittedName>
        <fullName evidence="1">Uncharacterized protein</fullName>
    </submittedName>
</protein>
<dbReference type="Proteomes" id="UP000232722">
    <property type="component" value="Unassembled WGS sequence"/>
</dbReference>
<dbReference type="EMBL" id="LLXJ01003674">
    <property type="protein sequence ID" value="PKB96734.1"/>
    <property type="molecule type" value="Genomic_DNA"/>
</dbReference>
<gene>
    <name evidence="1" type="ORF">RhiirA5_434341</name>
</gene>
<evidence type="ECO:0000313" key="2">
    <source>
        <dbReference type="Proteomes" id="UP000232722"/>
    </source>
</evidence>
<reference evidence="1 2" key="1">
    <citation type="submission" date="2016-04" db="EMBL/GenBank/DDBJ databases">
        <title>Genome analyses suggest a sexual origin of heterokaryosis in a supposedly ancient asexual fungus.</title>
        <authorList>
            <person name="Ropars J."/>
            <person name="Sedzielewska K."/>
            <person name="Noel J."/>
            <person name="Charron P."/>
            <person name="Farinelli L."/>
            <person name="Marton T."/>
            <person name="Kruger M."/>
            <person name="Pelin A."/>
            <person name="Brachmann A."/>
            <person name="Corradi N."/>
        </authorList>
    </citation>
    <scope>NUCLEOTIDE SEQUENCE [LARGE SCALE GENOMIC DNA]</scope>
    <source>
        <strain evidence="1 2">A5</strain>
    </source>
</reference>
<organism evidence="1 2">
    <name type="scientific">Rhizophagus irregularis</name>
    <dbReference type="NCBI Taxonomy" id="588596"/>
    <lineage>
        <taxon>Eukaryota</taxon>
        <taxon>Fungi</taxon>
        <taxon>Fungi incertae sedis</taxon>
        <taxon>Mucoromycota</taxon>
        <taxon>Glomeromycotina</taxon>
        <taxon>Glomeromycetes</taxon>
        <taxon>Glomerales</taxon>
        <taxon>Glomeraceae</taxon>
        <taxon>Rhizophagus</taxon>
    </lineage>
</organism>
<reference evidence="1 2" key="2">
    <citation type="submission" date="2017-09" db="EMBL/GenBank/DDBJ databases">
        <title>Extensive intraspecific genome diversity in a model arbuscular mycorrhizal fungus.</title>
        <authorList>
            <person name="Chen E.C."/>
            <person name="Morin E."/>
            <person name="Beaudet D."/>
            <person name="Noel J."/>
            <person name="Ndikumana S."/>
            <person name="Charron P."/>
            <person name="St-Onge C."/>
            <person name="Giorgi J."/>
            <person name="Grigoriev I.V."/>
            <person name="Roux C."/>
            <person name="Martin F.M."/>
            <person name="Corradi N."/>
        </authorList>
    </citation>
    <scope>NUCLEOTIDE SEQUENCE [LARGE SCALE GENOMIC DNA]</scope>
    <source>
        <strain evidence="1 2">A5</strain>
    </source>
</reference>
<accession>A0A2N0NQ80</accession>
<feature type="non-terminal residue" evidence="1">
    <location>
        <position position="1"/>
    </location>
</feature>
<dbReference type="AlphaFoldDB" id="A0A2N0NQ80"/>
<sequence>SGESTTDDDAATSPAVSKCKVSKAWSTVTKEAGGISATSIERTKELQNEVTKSMISAHDTVAVKLDEDLFIFKSQPGQAEGHYHSSRQSNSFYNQKEECKEQVLLQSGSGCCSVINRSFNKPDLSGIVTLAKRFLYQLGRRALPCF</sequence>
<name>A0A2N0NQ80_9GLOM</name>
<evidence type="ECO:0000313" key="1">
    <source>
        <dbReference type="EMBL" id="PKB96734.1"/>
    </source>
</evidence>
<comment type="caution">
    <text evidence="1">The sequence shown here is derived from an EMBL/GenBank/DDBJ whole genome shotgun (WGS) entry which is preliminary data.</text>
</comment>
<proteinExistence type="predicted"/>